<proteinExistence type="predicted"/>
<name>A0A5P2D3Y2_STRVZ</name>
<dbReference type="Gene3D" id="3.40.50.300">
    <property type="entry name" value="P-loop containing nucleotide triphosphate hydrolases"/>
    <property type="match status" value="1"/>
</dbReference>
<evidence type="ECO:0000259" key="2">
    <source>
        <dbReference type="SMART" id="SM00382"/>
    </source>
</evidence>
<feature type="region of interest" description="Disordered" evidence="1">
    <location>
        <begin position="45"/>
        <end position="72"/>
    </location>
</feature>
<dbReference type="CDD" id="cd00009">
    <property type="entry name" value="AAA"/>
    <property type="match status" value="1"/>
</dbReference>
<organism evidence="3 4">
    <name type="scientific">Streptomyces venezuelae</name>
    <dbReference type="NCBI Taxonomy" id="54571"/>
    <lineage>
        <taxon>Bacteria</taxon>
        <taxon>Bacillati</taxon>
        <taxon>Actinomycetota</taxon>
        <taxon>Actinomycetes</taxon>
        <taxon>Kitasatosporales</taxon>
        <taxon>Streptomycetaceae</taxon>
        <taxon>Streptomyces</taxon>
    </lineage>
</organism>
<evidence type="ECO:0000256" key="1">
    <source>
        <dbReference type="SAM" id="MobiDB-lite"/>
    </source>
</evidence>
<dbReference type="RefSeq" id="WP_150206949.1">
    <property type="nucleotide sequence ID" value="NZ_CP029190.1"/>
</dbReference>
<sequence length="359" mass="40280">MTADAEPCDAEADAEPCAAEPDWWIYRCSPEPHNGIRRLPKAPSWRSFSDGTERTDLLDPPAPTSVAGRHSRRGRNLRTFRYQAERKEIHLVNMALLLRRPLLVTGPPGVGKSTLPYSIAGELGLGPVLRWSVTSRTTLQNGQYEYDAVGRLQDSGLLGRGQETEPPEIGHYLRLGPLGTALLPWRIPRVLLIDEIDKSDADFPNDLLHVFEEGEFTVRELARLRRPTATVMTADDEERVELTGGRVRCHEFPLVVMTSNGEREFPPAFLRRCIRLEIHRPDRHKLARLLDALLPPSDAPATAAYEKLVGEFLRKQDDEGAELANDQLLNAALLAQQLWADPEERGLIVDHLLRPLNEG</sequence>
<dbReference type="GO" id="GO:0016887">
    <property type="term" value="F:ATP hydrolysis activity"/>
    <property type="evidence" value="ECO:0007669"/>
    <property type="project" value="InterPro"/>
</dbReference>
<dbReference type="Pfam" id="PF07728">
    <property type="entry name" value="AAA_5"/>
    <property type="match status" value="1"/>
</dbReference>
<reference evidence="3 4" key="1">
    <citation type="submission" date="2018-05" db="EMBL/GenBank/DDBJ databases">
        <title>Streptomyces venezuelae.</title>
        <authorList>
            <person name="Kim W."/>
            <person name="Lee N."/>
            <person name="Cho B.-K."/>
        </authorList>
    </citation>
    <scope>NUCLEOTIDE SEQUENCE [LARGE SCALE GENOMIC DNA]</scope>
    <source>
        <strain evidence="3 4">ATCC 21782</strain>
    </source>
</reference>
<protein>
    <submittedName>
        <fullName evidence="3">AAA family ATPase</fullName>
    </submittedName>
</protein>
<dbReference type="SMART" id="SM00382">
    <property type="entry name" value="AAA"/>
    <property type="match status" value="1"/>
</dbReference>
<gene>
    <name evidence="3" type="ORF">DEJ50_08415</name>
</gene>
<accession>A0A5P2D3Y2</accession>
<dbReference type="Proteomes" id="UP000325211">
    <property type="component" value="Chromosome"/>
</dbReference>
<dbReference type="InterPro" id="IPR003593">
    <property type="entry name" value="AAA+_ATPase"/>
</dbReference>
<dbReference type="SUPFAM" id="SSF52540">
    <property type="entry name" value="P-loop containing nucleoside triphosphate hydrolases"/>
    <property type="match status" value="1"/>
</dbReference>
<dbReference type="OrthoDB" id="9783370at2"/>
<dbReference type="InterPro" id="IPR011704">
    <property type="entry name" value="ATPase_dyneun-rel_AAA"/>
</dbReference>
<feature type="domain" description="AAA+ ATPase" evidence="2">
    <location>
        <begin position="98"/>
        <end position="284"/>
    </location>
</feature>
<dbReference type="InterPro" id="IPR027417">
    <property type="entry name" value="P-loop_NTPase"/>
</dbReference>
<dbReference type="GO" id="GO:0005524">
    <property type="term" value="F:ATP binding"/>
    <property type="evidence" value="ECO:0007669"/>
    <property type="project" value="InterPro"/>
</dbReference>
<evidence type="ECO:0000313" key="4">
    <source>
        <dbReference type="Proteomes" id="UP000325211"/>
    </source>
</evidence>
<dbReference type="EMBL" id="CP029190">
    <property type="protein sequence ID" value="QES47829.1"/>
    <property type="molecule type" value="Genomic_DNA"/>
</dbReference>
<evidence type="ECO:0000313" key="3">
    <source>
        <dbReference type="EMBL" id="QES47829.1"/>
    </source>
</evidence>
<dbReference type="AlphaFoldDB" id="A0A5P2D3Y2"/>